<dbReference type="CDD" id="cd01949">
    <property type="entry name" value="GGDEF"/>
    <property type="match status" value="1"/>
</dbReference>
<protein>
    <submittedName>
        <fullName evidence="2">GGDEF domain-containing protein</fullName>
    </submittedName>
</protein>
<dbReference type="Pfam" id="PF00990">
    <property type="entry name" value="GGDEF"/>
    <property type="match status" value="1"/>
</dbReference>
<reference evidence="2" key="2">
    <citation type="journal article" date="2021" name="PeerJ">
        <title>Extensive microbial diversity within the chicken gut microbiome revealed by metagenomics and culture.</title>
        <authorList>
            <person name="Gilroy R."/>
            <person name="Ravi A."/>
            <person name="Getino M."/>
            <person name="Pursley I."/>
            <person name="Horton D.L."/>
            <person name="Alikhan N.F."/>
            <person name="Baker D."/>
            <person name="Gharbi K."/>
            <person name="Hall N."/>
            <person name="Watson M."/>
            <person name="Adriaenssens E.M."/>
            <person name="Foster-Nyarko E."/>
            <person name="Jarju S."/>
            <person name="Secka A."/>
            <person name="Antonio M."/>
            <person name="Oren A."/>
            <person name="Chaudhuri R.R."/>
            <person name="La Ragione R."/>
            <person name="Hildebrand F."/>
            <person name="Pallen M.J."/>
        </authorList>
    </citation>
    <scope>NUCLEOTIDE SEQUENCE</scope>
    <source>
        <strain evidence="2">E3-2379</strain>
    </source>
</reference>
<dbReference type="SUPFAM" id="SSF55073">
    <property type="entry name" value="Nucleotide cyclase"/>
    <property type="match status" value="1"/>
</dbReference>
<dbReference type="PANTHER" id="PTHR46663">
    <property type="entry name" value="DIGUANYLATE CYCLASE DGCT-RELATED"/>
    <property type="match status" value="1"/>
</dbReference>
<dbReference type="InterPro" id="IPR013655">
    <property type="entry name" value="PAS_fold_3"/>
</dbReference>
<gene>
    <name evidence="2" type="ORF">IAC13_04005</name>
</gene>
<sequence>MVERTKRDIALDSQLGFWVIETSHEASKKMYGDEVMYHILGVKEEIVPEQLYDFWFERIHPDYVSYVESATKKMGSGQKTEVEYPWNHPELGWILVRCGGNLDRESDVSIRIRGYHHIITNIAKCDVEQFHTHKVVDSYKFSRYAPYLLGAYDEIFEIDPYTYHVKTIAYKKEKYAPTKEKDFSWNAIQERVHEDERNRVREFFSMESIQQLKDKKHPKSIEFRTKTIDQSFIWVKGMAFWLKFNGQNRILFVTQDIQDQKRIDLLTKDNEDIIQSLVSKKSAIIDINLITQRTRVLKWDTEKKINQISTLDALMNNLIHTYVKSDNEVALRKFLSTENLWSCVESKKEKSMDLKFKSEGFDYEWMRFLILVPPNSFDRVFLLIKNINHEQLLQYIMESFIYNSCDYVYYIDFKNDWFIRFANNKKRINLPPEKGSGYEKTMEQFVDSFVPIEDRDMVKNQMDPDNILSQLDTNGYLSFTTGFLEEDDKKQYQYTRKRIEIQYYDKENKIILMQSMDITKSYLKQKQANLELEKAKTKAKMDFLTGLYNRLGCEEMIQSYMEKCEENKLGAFILLDLDNFKLLNDHLGHQKGDEALKAIAQILKESCEDNSIIARLGGDEFIVFLKELHNKNDIHEFIRPLLKKLNLTYSNDKESIHLSVSVGITFFEKEKQATFSTLYEEADKAMYCAKNSGKNNYQIYL</sequence>
<dbReference type="InterPro" id="IPR052163">
    <property type="entry name" value="DGC-Regulatory_Protein"/>
</dbReference>
<evidence type="ECO:0000313" key="2">
    <source>
        <dbReference type="EMBL" id="MBO8463075.1"/>
    </source>
</evidence>
<dbReference type="AlphaFoldDB" id="A0A9D9HZV9"/>
<dbReference type="InterPro" id="IPR029787">
    <property type="entry name" value="Nucleotide_cyclase"/>
</dbReference>
<dbReference type="Gene3D" id="3.30.450.20">
    <property type="entry name" value="PAS domain"/>
    <property type="match status" value="2"/>
</dbReference>
<feature type="domain" description="GGDEF" evidence="1">
    <location>
        <begin position="568"/>
        <end position="701"/>
    </location>
</feature>
<evidence type="ECO:0000313" key="3">
    <source>
        <dbReference type="Proteomes" id="UP000823618"/>
    </source>
</evidence>
<dbReference type="NCBIfam" id="TIGR00254">
    <property type="entry name" value="GGDEF"/>
    <property type="match status" value="1"/>
</dbReference>
<organism evidence="2 3">
    <name type="scientific">Candidatus Scybalomonas excrementavium</name>
    <dbReference type="NCBI Taxonomy" id="2840943"/>
    <lineage>
        <taxon>Bacteria</taxon>
        <taxon>Bacillati</taxon>
        <taxon>Bacillota</taxon>
        <taxon>Clostridia</taxon>
        <taxon>Lachnospirales</taxon>
        <taxon>Lachnospiraceae</taxon>
        <taxon>Lachnospiraceae incertae sedis</taxon>
        <taxon>Candidatus Scybalomonas</taxon>
    </lineage>
</organism>
<evidence type="ECO:0000259" key="1">
    <source>
        <dbReference type="PROSITE" id="PS50887"/>
    </source>
</evidence>
<dbReference type="Gene3D" id="3.30.70.270">
    <property type="match status" value="1"/>
</dbReference>
<dbReference type="PROSITE" id="PS50887">
    <property type="entry name" value="GGDEF"/>
    <property type="match status" value="1"/>
</dbReference>
<dbReference type="InterPro" id="IPR043128">
    <property type="entry name" value="Rev_trsase/Diguanyl_cyclase"/>
</dbReference>
<comment type="caution">
    <text evidence="2">The sequence shown here is derived from an EMBL/GenBank/DDBJ whole genome shotgun (WGS) entry which is preliminary data.</text>
</comment>
<dbReference type="PANTHER" id="PTHR46663:SF2">
    <property type="entry name" value="GGDEF DOMAIN-CONTAINING PROTEIN"/>
    <property type="match status" value="1"/>
</dbReference>
<dbReference type="Pfam" id="PF08447">
    <property type="entry name" value="PAS_3"/>
    <property type="match status" value="1"/>
</dbReference>
<dbReference type="Proteomes" id="UP000823618">
    <property type="component" value="Unassembled WGS sequence"/>
</dbReference>
<dbReference type="EMBL" id="JADIML010000112">
    <property type="protein sequence ID" value="MBO8463075.1"/>
    <property type="molecule type" value="Genomic_DNA"/>
</dbReference>
<dbReference type="SMART" id="SM00267">
    <property type="entry name" value="GGDEF"/>
    <property type="match status" value="1"/>
</dbReference>
<accession>A0A9D9HZV9</accession>
<reference evidence="2" key="1">
    <citation type="submission" date="2020-10" db="EMBL/GenBank/DDBJ databases">
        <authorList>
            <person name="Gilroy R."/>
        </authorList>
    </citation>
    <scope>NUCLEOTIDE SEQUENCE</scope>
    <source>
        <strain evidence="2">E3-2379</strain>
    </source>
</reference>
<name>A0A9D9HZV9_9FIRM</name>
<dbReference type="InterPro" id="IPR000160">
    <property type="entry name" value="GGDEF_dom"/>
</dbReference>
<proteinExistence type="predicted"/>